<sequence>MSIGETYLKAVRERFKTIKADGDKAIAQLDIEQLHWAFNEESNSIAVIVKHVSGNMISRWTDFLTTDGEKTTRNRDEEFIDSIDTKEELITIWEKGWQVFLDSLLSLTEMDLMAHVFIRGQQHTVIDAIERQMAHYAAHVGQIIYVGKQIKGEEWKTLSIPRGQSQLFTEAMKKS</sequence>
<dbReference type="EMBL" id="SZPV01000037">
    <property type="protein sequence ID" value="TKI59805.1"/>
    <property type="molecule type" value="Genomic_DNA"/>
</dbReference>
<name>A0ABY2T7F4_9BACI</name>
<gene>
    <name evidence="1" type="ORF">FC752_16815</name>
</gene>
<evidence type="ECO:0000313" key="1">
    <source>
        <dbReference type="EMBL" id="TKI59805.1"/>
    </source>
</evidence>
<dbReference type="Pfam" id="PF07609">
    <property type="entry name" value="DUF1572"/>
    <property type="match status" value="1"/>
</dbReference>
<protein>
    <submittedName>
        <fullName evidence="1">DUF1572 domain-containing protein</fullName>
    </submittedName>
</protein>
<evidence type="ECO:0000313" key="2">
    <source>
        <dbReference type="Proteomes" id="UP000308539"/>
    </source>
</evidence>
<dbReference type="InterPro" id="IPR011466">
    <property type="entry name" value="DUF1572"/>
</dbReference>
<accession>A0ABY2T7F4</accession>
<proteinExistence type="predicted"/>
<dbReference type="InterPro" id="IPR034660">
    <property type="entry name" value="DinB/YfiT-like"/>
</dbReference>
<keyword evidence="2" id="KW-1185">Reference proteome</keyword>
<dbReference type="RefSeq" id="WP_025219292.1">
    <property type="nucleotide sequence ID" value="NZ_CP006837.1"/>
</dbReference>
<reference evidence="1 2" key="1">
    <citation type="submission" date="2019-04" db="EMBL/GenBank/DDBJ databases">
        <title>Lysinibacillus genome sequencing.</title>
        <authorList>
            <person name="Dunlap C."/>
        </authorList>
    </citation>
    <scope>NUCLEOTIDE SEQUENCE [LARGE SCALE GENOMIC DNA]</scope>
    <source>
        <strain evidence="1 2">NBRC 109424</strain>
    </source>
</reference>
<organism evidence="1 2">
    <name type="scientific">Lysinibacillus varians</name>
    <dbReference type="NCBI Taxonomy" id="1145276"/>
    <lineage>
        <taxon>Bacteria</taxon>
        <taxon>Bacillati</taxon>
        <taxon>Bacillota</taxon>
        <taxon>Bacilli</taxon>
        <taxon>Bacillales</taxon>
        <taxon>Bacillaceae</taxon>
        <taxon>Lysinibacillus</taxon>
    </lineage>
</organism>
<comment type="caution">
    <text evidence="1">The sequence shown here is derived from an EMBL/GenBank/DDBJ whole genome shotgun (WGS) entry which is preliminary data.</text>
</comment>
<dbReference type="Gene3D" id="1.20.120.450">
    <property type="entry name" value="dinb family like domain"/>
    <property type="match status" value="1"/>
</dbReference>
<dbReference type="Proteomes" id="UP000308539">
    <property type="component" value="Unassembled WGS sequence"/>
</dbReference>
<dbReference type="SUPFAM" id="SSF109854">
    <property type="entry name" value="DinB/YfiT-like putative metalloenzymes"/>
    <property type="match status" value="1"/>
</dbReference>